<comment type="caution">
    <text evidence="3">The sequence shown here is derived from an EMBL/GenBank/DDBJ whole genome shotgun (WGS) entry which is preliminary data.</text>
</comment>
<protein>
    <submittedName>
        <fullName evidence="3">Uncharacterized protein</fullName>
    </submittedName>
</protein>
<evidence type="ECO:0000256" key="1">
    <source>
        <dbReference type="SAM" id="MobiDB-lite"/>
    </source>
</evidence>
<dbReference type="EMBL" id="SNWQ01000001">
    <property type="protein sequence ID" value="TDO54339.1"/>
    <property type="molecule type" value="Genomic_DNA"/>
</dbReference>
<dbReference type="PRINTS" id="PR01217">
    <property type="entry name" value="PRICHEXTENSN"/>
</dbReference>
<feature type="transmembrane region" description="Helical" evidence="2">
    <location>
        <begin position="25"/>
        <end position="46"/>
    </location>
</feature>
<feature type="region of interest" description="Disordered" evidence="1">
    <location>
        <begin position="64"/>
        <end position="210"/>
    </location>
</feature>
<evidence type="ECO:0000313" key="3">
    <source>
        <dbReference type="EMBL" id="TDO54339.1"/>
    </source>
</evidence>
<keyword evidence="4" id="KW-1185">Reference proteome</keyword>
<evidence type="ECO:0000313" key="4">
    <source>
        <dbReference type="Proteomes" id="UP000295388"/>
    </source>
</evidence>
<sequence length="210" mass="22063">MRLFSEEKQAEHRRPWLRSEKGRRIAVFIAVPLGAYAVLAVVGLLGGPTLPLIPLPDRGGAEVISPVAGPPPSRSTDRVYPPIPAETPLPSTTLPTSTPTDEPTGQPTGDPSGPVTVGSADRPTRADDRRTVVSSTPVPADERTVPPTAQPTRTPPSTTQPTRPTTTTTTQPPTTPWTPSPTPTQPTGDPDHQDPTLGDVLRALLGGLTP</sequence>
<keyword evidence="2" id="KW-0812">Transmembrane</keyword>
<gene>
    <name evidence="3" type="ORF">EV643_101120</name>
</gene>
<dbReference type="RefSeq" id="WP_133797943.1">
    <property type="nucleotide sequence ID" value="NZ_SNWQ01000001.1"/>
</dbReference>
<feature type="compositionally biased region" description="Low complexity" evidence="1">
    <location>
        <begin position="146"/>
        <end position="172"/>
    </location>
</feature>
<accession>A0A4R6KPT5</accession>
<name>A0A4R6KPT5_9ACTN</name>
<dbReference type="Proteomes" id="UP000295388">
    <property type="component" value="Unassembled WGS sequence"/>
</dbReference>
<reference evidence="3 4" key="1">
    <citation type="submission" date="2019-03" db="EMBL/GenBank/DDBJ databases">
        <title>Genomic Encyclopedia of Type Strains, Phase III (KMG-III): the genomes of soil and plant-associated and newly described type strains.</title>
        <authorList>
            <person name="Whitman W."/>
        </authorList>
    </citation>
    <scope>NUCLEOTIDE SEQUENCE [LARGE SCALE GENOMIC DNA]</scope>
    <source>
        <strain evidence="3 4">VKM Ac-2527</strain>
    </source>
</reference>
<organism evidence="3 4">
    <name type="scientific">Kribbella caucasensis</name>
    <dbReference type="NCBI Taxonomy" id="2512215"/>
    <lineage>
        <taxon>Bacteria</taxon>
        <taxon>Bacillati</taxon>
        <taxon>Actinomycetota</taxon>
        <taxon>Actinomycetes</taxon>
        <taxon>Propionibacteriales</taxon>
        <taxon>Kribbellaceae</taxon>
        <taxon>Kribbella</taxon>
    </lineage>
</organism>
<feature type="compositionally biased region" description="Low complexity" evidence="1">
    <location>
        <begin position="88"/>
        <end position="104"/>
    </location>
</feature>
<evidence type="ECO:0000256" key="2">
    <source>
        <dbReference type="SAM" id="Phobius"/>
    </source>
</evidence>
<keyword evidence="2" id="KW-0472">Membrane</keyword>
<feature type="compositionally biased region" description="Basic and acidic residues" evidence="1">
    <location>
        <begin position="122"/>
        <end position="131"/>
    </location>
</feature>
<feature type="compositionally biased region" description="Pro residues" evidence="1">
    <location>
        <begin position="173"/>
        <end position="184"/>
    </location>
</feature>
<dbReference type="AlphaFoldDB" id="A0A4R6KPT5"/>
<proteinExistence type="predicted"/>
<keyword evidence="2" id="KW-1133">Transmembrane helix</keyword>